<feature type="transmembrane region" description="Helical" evidence="1">
    <location>
        <begin position="63"/>
        <end position="93"/>
    </location>
</feature>
<dbReference type="InterPro" id="IPR025356">
    <property type="entry name" value="DUF4260"/>
</dbReference>
<accession>A0A975I7E7</accession>
<dbReference type="Pfam" id="PF14079">
    <property type="entry name" value="DUF4260"/>
    <property type="match status" value="1"/>
</dbReference>
<dbReference type="EMBL" id="CP060010">
    <property type="protein sequence ID" value="QTN35919.1"/>
    <property type="molecule type" value="Genomic_DNA"/>
</dbReference>
<gene>
    <name evidence="2" type="ORF">HZ995_15870</name>
</gene>
<reference evidence="2" key="1">
    <citation type="submission" date="2020-07" db="EMBL/GenBank/DDBJ databases">
        <title>Genome sequences of bacteria associated with the marine, planktonic diatom Thalassiosira profunda strain ECT2AJA-044.</title>
        <authorList>
            <person name="Gargas C.B."/>
            <person name="Roberts W.R."/>
            <person name="Alverson A.J."/>
        </authorList>
    </citation>
    <scope>NUCLEOTIDE SEQUENCE</scope>
    <source>
        <strain evidence="2">ECT2AJA-044</strain>
    </source>
</reference>
<proteinExistence type="predicted"/>
<keyword evidence="1" id="KW-0812">Transmembrane</keyword>
<dbReference type="Proteomes" id="UP000665026">
    <property type="component" value="Chromosome"/>
</dbReference>
<feature type="transmembrane region" description="Helical" evidence="1">
    <location>
        <begin position="6"/>
        <end position="25"/>
    </location>
</feature>
<dbReference type="AlphaFoldDB" id="A0A975I7E7"/>
<protein>
    <submittedName>
        <fullName evidence="2">DUF4260 domain-containing protein</fullName>
    </submittedName>
</protein>
<dbReference type="RefSeq" id="WP_209356622.1">
    <property type="nucleotide sequence ID" value="NZ_CP060010.1"/>
</dbReference>
<organism evidence="2 3">
    <name type="scientific">Cognatishimia activa</name>
    <dbReference type="NCBI Taxonomy" id="1715691"/>
    <lineage>
        <taxon>Bacteria</taxon>
        <taxon>Pseudomonadati</taxon>
        <taxon>Pseudomonadota</taxon>
        <taxon>Alphaproteobacteria</taxon>
        <taxon>Rhodobacterales</taxon>
        <taxon>Paracoccaceae</taxon>
        <taxon>Cognatishimia</taxon>
    </lineage>
</organism>
<feature type="transmembrane region" description="Helical" evidence="1">
    <location>
        <begin position="32"/>
        <end position="51"/>
    </location>
</feature>
<keyword evidence="1" id="KW-0472">Membrane</keyword>
<evidence type="ECO:0000256" key="1">
    <source>
        <dbReference type="SAM" id="Phobius"/>
    </source>
</evidence>
<evidence type="ECO:0000313" key="2">
    <source>
        <dbReference type="EMBL" id="QTN35919.1"/>
    </source>
</evidence>
<keyword evidence="1" id="KW-1133">Transmembrane helix</keyword>
<evidence type="ECO:0000313" key="3">
    <source>
        <dbReference type="Proteomes" id="UP000665026"/>
    </source>
</evidence>
<dbReference type="KEGG" id="cact:HZ995_15870"/>
<sequence length="119" mass="12614">MTDTILWQRLEGLVVFVASVVYFANLDSGLPIWAAVLIFFAPDLSFAAYAAGPKVGAFAYNLVHVYALGAVLIVAGLLTANVLLTAIGALMLAHTGFDRALGYGLKSTKGFKHTHMGDL</sequence>
<name>A0A975I7E7_9RHOB</name>